<protein>
    <submittedName>
        <fullName evidence="1">Uncharacterized protein</fullName>
    </submittedName>
</protein>
<dbReference type="Proteomes" id="UP001400965">
    <property type="component" value="Unassembled WGS sequence"/>
</dbReference>
<sequence>MLYLAYSAQHVLMLSFFNICEKQTFTSIQTKIEKGKNTINCLTLKKWGEIKNEHFKKKKVYYAKYTYYNIFTNSSNGTSYLDSTKWKF</sequence>
<dbReference type="EMBL" id="BAAACP010000011">
    <property type="protein sequence ID" value="GAA0864857.1"/>
    <property type="molecule type" value="Genomic_DNA"/>
</dbReference>
<gene>
    <name evidence="1" type="ORF">GCM10008917_19990</name>
</gene>
<evidence type="ECO:0000313" key="1">
    <source>
        <dbReference type="EMBL" id="GAA0864857.1"/>
    </source>
</evidence>
<accession>A0ABP3XJJ8</accession>
<proteinExistence type="predicted"/>
<comment type="caution">
    <text evidence="1">The sequence shown here is derived from an EMBL/GenBank/DDBJ whole genome shotgun (WGS) entry which is preliminary data.</text>
</comment>
<keyword evidence="2" id="KW-1185">Reference proteome</keyword>
<evidence type="ECO:0000313" key="2">
    <source>
        <dbReference type="Proteomes" id="UP001400965"/>
    </source>
</evidence>
<name>A0ABP3XJJ8_9FIRM</name>
<organism evidence="1 2">
    <name type="scientific">Paraclostridium tenue</name>
    <dbReference type="NCBI Taxonomy" id="1737"/>
    <lineage>
        <taxon>Bacteria</taxon>
        <taxon>Bacillati</taxon>
        <taxon>Bacillota</taxon>
        <taxon>Clostridia</taxon>
        <taxon>Peptostreptococcales</taxon>
        <taxon>Peptostreptococcaceae</taxon>
        <taxon>Paraclostridium</taxon>
    </lineage>
</organism>
<reference evidence="2" key="1">
    <citation type="journal article" date="2019" name="Int. J. Syst. Evol. Microbiol.">
        <title>The Global Catalogue of Microorganisms (GCM) 10K type strain sequencing project: providing services to taxonomists for standard genome sequencing and annotation.</title>
        <authorList>
            <consortium name="The Broad Institute Genomics Platform"/>
            <consortium name="The Broad Institute Genome Sequencing Center for Infectious Disease"/>
            <person name="Wu L."/>
            <person name="Ma J."/>
        </authorList>
    </citation>
    <scope>NUCLEOTIDE SEQUENCE [LARGE SCALE GENOMIC DNA]</scope>
    <source>
        <strain evidence="2">JCM 6486</strain>
    </source>
</reference>